<evidence type="ECO:0000256" key="1">
    <source>
        <dbReference type="SAM" id="MobiDB-lite"/>
    </source>
</evidence>
<dbReference type="EMBL" id="QYUR01000006">
    <property type="protein sequence ID" value="RJG09847.1"/>
    <property type="molecule type" value="Genomic_DNA"/>
</dbReference>
<protein>
    <submittedName>
        <fullName evidence="2">Uncharacterized protein</fullName>
    </submittedName>
</protein>
<accession>A0A418XBL4</accession>
<evidence type="ECO:0000313" key="2">
    <source>
        <dbReference type="EMBL" id="RJG09847.1"/>
    </source>
</evidence>
<name>A0A418XBL4_9PSED</name>
<proteinExistence type="predicted"/>
<organism evidence="2 3">
    <name type="scientific">Pseudomonas cavernicola</name>
    <dbReference type="NCBI Taxonomy" id="2320866"/>
    <lineage>
        <taxon>Bacteria</taxon>
        <taxon>Pseudomonadati</taxon>
        <taxon>Pseudomonadota</taxon>
        <taxon>Gammaproteobacteria</taxon>
        <taxon>Pseudomonadales</taxon>
        <taxon>Pseudomonadaceae</taxon>
        <taxon>Pseudomonas</taxon>
    </lineage>
</organism>
<evidence type="ECO:0000313" key="3">
    <source>
        <dbReference type="Proteomes" id="UP000284021"/>
    </source>
</evidence>
<comment type="caution">
    <text evidence="2">The sequence shown here is derived from an EMBL/GenBank/DDBJ whole genome shotgun (WGS) entry which is preliminary data.</text>
</comment>
<dbReference type="Proteomes" id="UP000284021">
    <property type="component" value="Unassembled WGS sequence"/>
</dbReference>
<sequence length="80" mass="8878">MPRKRRLAMDGPSSRPPPRSDDGGREPATGGPDAGARPFGFFWGNAKRNSPSRAKPFYQPARQTANDSELKTNTRLPIRR</sequence>
<dbReference type="AlphaFoldDB" id="A0A418XBL4"/>
<feature type="compositionally biased region" description="Polar residues" evidence="1">
    <location>
        <begin position="61"/>
        <end position="80"/>
    </location>
</feature>
<feature type="region of interest" description="Disordered" evidence="1">
    <location>
        <begin position="1"/>
        <end position="80"/>
    </location>
</feature>
<reference evidence="2 3" key="1">
    <citation type="submission" date="2018-09" db="EMBL/GenBank/DDBJ databases">
        <authorList>
            <person name="Zhu H."/>
        </authorList>
    </citation>
    <scope>NUCLEOTIDE SEQUENCE [LARGE SCALE GENOMIC DNA]</scope>
    <source>
        <strain evidence="2 3">K1S02-6</strain>
    </source>
</reference>
<gene>
    <name evidence="2" type="ORF">D3879_17465</name>
</gene>
<keyword evidence="3" id="KW-1185">Reference proteome</keyword>